<sequence length="240" mass="28578">MDYWKTQLNINTEPNIQDLIHINSKVKHTINEYQTNIDKINRLLKKKSEIQNYIKKNNLMNIKDYNIDDLLKDQEIYLTAYEFKNKKRIEKHKETYDRMRIVWLGTQILNLALMFASYINALTETNGKRTSLFIVHIALNIFIHWDTIRTFVHIILLYLDLTDDYLTFFVYMYVLGSTIYLYMVDYDNYNARIQAYTMISIGSIFIILDTLRKPPAYAEARLKKDILKAIRKIKVNGPSL</sequence>
<reference evidence="2" key="1">
    <citation type="journal article" date="2019" name="Philos. Trans. R. Soc. Lond., B, Biol. Sci.">
        <title>Targeted metagenomic recovery of four divergent viruses reveals shared and distinctive characteristics of giant viruses of marine eukaryotes.</title>
        <authorList>
            <person name="Needham D.M."/>
            <person name="Poirier C."/>
            <person name="Hehenberger E."/>
            <person name="Jimenez V."/>
            <person name="Swalwell J.E."/>
            <person name="Santoro A.E."/>
            <person name="Worden A.Z."/>
        </authorList>
    </citation>
    <scope>NUCLEOTIDE SEQUENCE</scope>
    <source>
        <strain evidence="2">OPacV-662</strain>
    </source>
</reference>
<accession>A0A5J6VIB2</accession>
<feature type="transmembrane region" description="Helical" evidence="1">
    <location>
        <begin position="101"/>
        <end position="121"/>
    </location>
</feature>
<name>A0A5J6VIB2_9VIRU</name>
<organism evidence="2">
    <name type="scientific">Megaviridae environmental sample</name>
    <dbReference type="NCBI Taxonomy" id="1737588"/>
    <lineage>
        <taxon>Viruses</taxon>
        <taxon>Varidnaviria</taxon>
        <taxon>Bamfordvirae</taxon>
        <taxon>Nucleocytoviricota</taxon>
        <taxon>Megaviricetes</taxon>
        <taxon>Imitervirales</taxon>
        <taxon>Mimiviridae</taxon>
        <taxon>environmental samples</taxon>
    </lineage>
</organism>
<proteinExistence type="predicted"/>
<dbReference type="EMBL" id="MN448266">
    <property type="protein sequence ID" value="QFG73664.1"/>
    <property type="molecule type" value="Genomic_DNA"/>
</dbReference>
<keyword evidence="1" id="KW-1133">Transmembrane helix</keyword>
<keyword evidence="1" id="KW-0472">Membrane</keyword>
<evidence type="ECO:0000256" key="1">
    <source>
        <dbReference type="SAM" id="Phobius"/>
    </source>
</evidence>
<protein>
    <submittedName>
        <fullName evidence="2">Uncharacterized protein</fullName>
    </submittedName>
</protein>
<evidence type="ECO:0000313" key="2">
    <source>
        <dbReference type="EMBL" id="QFG73664.1"/>
    </source>
</evidence>
<keyword evidence="1" id="KW-0812">Transmembrane</keyword>
<feature type="transmembrane region" description="Helical" evidence="1">
    <location>
        <begin position="165"/>
        <end position="183"/>
    </location>
</feature>